<evidence type="ECO:0000313" key="2">
    <source>
        <dbReference type="Proteomes" id="UP000176336"/>
    </source>
</evidence>
<dbReference type="Proteomes" id="UP000176336">
    <property type="component" value="Unassembled WGS sequence"/>
</dbReference>
<dbReference type="Gene3D" id="3.10.450.530">
    <property type="entry name" value="Ribonuclease toxin, BrnT, of type II toxin-antitoxin system"/>
    <property type="match status" value="1"/>
</dbReference>
<gene>
    <name evidence="1" type="ORF">A2871_02160</name>
</gene>
<organism evidence="1 2">
    <name type="scientific">Candidatus Daviesbacteria bacterium RIFCSPHIGHO2_01_FULL_41_23</name>
    <dbReference type="NCBI Taxonomy" id="1797764"/>
    <lineage>
        <taxon>Bacteria</taxon>
        <taxon>Candidatus Daviesiibacteriota</taxon>
    </lineage>
</organism>
<protein>
    <recommendedName>
        <fullName evidence="3">BrnT family toxin</fullName>
    </recommendedName>
</protein>
<dbReference type="InterPro" id="IPR038573">
    <property type="entry name" value="BrnT_sf"/>
</dbReference>
<dbReference type="AlphaFoldDB" id="A0A1F5ITR7"/>
<dbReference type="EMBL" id="MFCR01000001">
    <property type="protein sequence ID" value="OGE19765.1"/>
    <property type="molecule type" value="Genomic_DNA"/>
</dbReference>
<proteinExistence type="predicted"/>
<evidence type="ECO:0000313" key="1">
    <source>
        <dbReference type="EMBL" id="OGE19765.1"/>
    </source>
</evidence>
<evidence type="ECO:0008006" key="3">
    <source>
        <dbReference type="Google" id="ProtNLM"/>
    </source>
</evidence>
<dbReference type="Pfam" id="PF04365">
    <property type="entry name" value="BrnT_toxin"/>
    <property type="match status" value="1"/>
</dbReference>
<dbReference type="InterPro" id="IPR007460">
    <property type="entry name" value="BrnT_toxin"/>
</dbReference>
<name>A0A1F5ITR7_9BACT</name>
<comment type="caution">
    <text evidence="1">The sequence shown here is derived from an EMBL/GenBank/DDBJ whole genome shotgun (WGS) entry which is preliminary data.</text>
</comment>
<reference evidence="1 2" key="1">
    <citation type="journal article" date="2016" name="Nat. Commun.">
        <title>Thousands of microbial genomes shed light on interconnected biogeochemical processes in an aquifer system.</title>
        <authorList>
            <person name="Anantharaman K."/>
            <person name="Brown C.T."/>
            <person name="Hug L.A."/>
            <person name="Sharon I."/>
            <person name="Castelle C.J."/>
            <person name="Probst A.J."/>
            <person name="Thomas B.C."/>
            <person name="Singh A."/>
            <person name="Wilkins M.J."/>
            <person name="Karaoz U."/>
            <person name="Brodie E.L."/>
            <person name="Williams K.H."/>
            <person name="Hubbard S.S."/>
            <person name="Banfield J.F."/>
        </authorList>
    </citation>
    <scope>NUCLEOTIDE SEQUENCE [LARGE SCALE GENOMIC DNA]</scope>
</reference>
<accession>A0A1F5ITR7</accession>
<sequence>MKIPEPIAFDWDKGNTEKNLHKHNVSNRETEEIFSDESLKIFEDVKHSHKEQRFVAYGATDLNRKLAVVFTLRKQKIRVISARDQNKKERTTYEEKI</sequence>